<reference evidence="3 4" key="1">
    <citation type="journal article" date="2018" name="Mol. Biol. Evol.">
        <title>Broad Genomic Sampling Reveals a Smut Pathogenic Ancestry of the Fungal Clade Ustilaginomycotina.</title>
        <authorList>
            <person name="Kijpornyongpan T."/>
            <person name="Mondo S.J."/>
            <person name="Barry K."/>
            <person name="Sandor L."/>
            <person name="Lee J."/>
            <person name="Lipzen A."/>
            <person name="Pangilinan J."/>
            <person name="LaButti K."/>
            <person name="Hainaut M."/>
            <person name="Henrissat B."/>
            <person name="Grigoriev I.V."/>
            <person name="Spatafora J.W."/>
            <person name="Aime M.C."/>
        </authorList>
    </citation>
    <scope>NUCLEOTIDE SEQUENCE [LARGE SCALE GENOMIC DNA]</scope>
    <source>
        <strain evidence="3 4">MCA 3882</strain>
    </source>
</reference>
<feature type="compositionally biased region" description="Polar residues" evidence="1">
    <location>
        <begin position="88"/>
        <end position="100"/>
    </location>
</feature>
<proteinExistence type="predicted"/>
<feature type="transmembrane region" description="Helical" evidence="2">
    <location>
        <begin position="7"/>
        <end position="26"/>
    </location>
</feature>
<dbReference type="EMBL" id="KZ819603">
    <property type="protein sequence ID" value="PWN34944.1"/>
    <property type="molecule type" value="Genomic_DNA"/>
</dbReference>
<evidence type="ECO:0000256" key="1">
    <source>
        <dbReference type="SAM" id="MobiDB-lite"/>
    </source>
</evidence>
<organism evidence="3 4">
    <name type="scientific">Meira miltonrushii</name>
    <dbReference type="NCBI Taxonomy" id="1280837"/>
    <lineage>
        <taxon>Eukaryota</taxon>
        <taxon>Fungi</taxon>
        <taxon>Dikarya</taxon>
        <taxon>Basidiomycota</taxon>
        <taxon>Ustilaginomycotina</taxon>
        <taxon>Exobasidiomycetes</taxon>
        <taxon>Exobasidiales</taxon>
        <taxon>Brachybasidiaceae</taxon>
        <taxon>Meira</taxon>
    </lineage>
</organism>
<keyword evidence="2" id="KW-0812">Transmembrane</keyword>
<dbReference type="RefSeq" id="XP_025355246.1">
    <property type="nucleotide sequence ID" value="XM_025500837.1"/>
</dbReference>
<name>A0A316VCB8_9BASI</name>
<feature type="compositionally biased region" description="Basic and acidic residues" evidence="1">
    <location>
        <begin position="147"/>
        <end position="159"/>
    </location>
</feature>
<feature type="region of interest" description="Disordered" evidence="1">
    <location>
        <begin position="40"/>
        <end position="111"/>
    </location>
</feature>
<keyword evidence="4" id="KW-1185">Reference proteome</keyword>
<gene>
    <name evidence="3" type="ORF">FA14DRAFT_178337</name>
</gene>
<dbReference type="GeneID" id="37022618"/>
<dbReference type="Proteomes" id="UP000245771">
    <property type="component" value="Unassembled WGS sequence"/>
</dbReference>
<protein>
    <submittedName>
        <fullName evidence="3">Uncharacterized protein</fullName>
    </submittedName>
</protein>
<accession>A0A316VCB8</accession>
<keyword evidence="2" id="KW-1133">Transmembrane helix</keyword>
<evidence type="ECO:0000313" key="3">
    <source>
        <dbReference type="EMBL" id="PWN34944.1"/>
    </source>
</evidence>
<evidence type="ECO:0000313" key="4">
    <source>
        <dbReference type="Proteomes" id="UP000245771"/>
    </source>
</evidence>
<dbReference type="InParanoid" id="A0A316VCB8"/>
<sequence>MRCIKDWILYVAVSCFNLNIIFVDAVKTVKSFQQASQDLEQKDIQASTDRHRIPDLNHPPPFESEDEHSSPPLHSDQPLAICDDTRSTDIFSSSKNQSTSKGREKEQEKKVHRRYWQKWYSKLTPEQKKARSIRDNRTYRARIGRLSAEDQKRTKEKVNNRVKKSRASKDPEEVKELNRRHAKAYRERQKLLRKGKALSQTP</sequence>
<feature type="compositionally biased region" description="Basic and acidic residues" evidence="1">
    <location>
        <begin position="167"/>
        <end position="190"/>
    </location>
</feature>
<feature type="region of interest" description="Disordered" evidence="1">
    <location>
        <begin position="144"/>
        <end position="202"/>
    </location>
</feature>
<evidence type="ECO:0000256" key="2">
    <source>
        <dbReference type="SAM" id="Phobius"/>
    </source>
</evidence>
<dbReference type="AlphaFoldDB" id="A0A316VCB8"/>
<keyword evidence="2" id="KW-0472">Membrane</keyword>
<feature type="compositionally biased region" description="Basic and acidic residues" evidence="1">
    <location>
        <begin position="40"/>
        <end position="55"/>
    </location>
</feature>